<feature type="compositionally biased region" description="Low complexity" evidence="1">
    <location>
        <begin position="625"/>
        <end position="653"/>
    </location>
</feature>
<accession>A0ABR0F068</accession>
<feature type="region of interest" description="Disordered" evidence="1">
    <location>
        <begin position="286"/>
        <end position="406"/>
    </location>
</feature>
<dbReference type="EMBL" id="JAXOVC010000001">
    <property type="protein sequence ID" value="KAK4506801.1"/>
    <property type="molecule type" value="Genomic_DNA"/>
</dbReference>
<keyword evidence="3" id="KW-1185">Reference proteome</keyword>
<organism evidence="2 3">
    <name type="scientific">Zasmidium cellare</name>
    <name type="common">Wine cellar mold</name>
    <name type="synonym">Racodium cellare</name>
    <dbReference type="NCBI Taxonomy" id="395010"/>
    <lineage>
        <taxon>Eukaryota</taxon>
        <taxon>Fungi</taxon>
        <taxon>Dikarya</taxon>
        <taxon>Ascomycota</taxon>
        <taxon>Pezizomycotina</taxon>
        <taxon>Dothideomycetes</taxon>
        <taxon>Dothideomycetidae</taxon>
        <taxon>Mycosphaerellales</taxon>
        <taxon>Mycosphaerellaceae</taxon>
        <taxon>Zasmidium</taxon>
    </lineage>
</organism>
<evidence type="ECO:0000313" key="2">
    <source>
        <dbReference type="EMBL" id="KAK4506801.1"/>
    </source>
</evidence>
<name>A0ABR0F068_ZASCE</name>
<evidence type="ECO:0000256" key="1">
    <source>
        <dbReference type="SAM" id="MobiDB-lite"/>
    </source>
</evidence>
<feature type="compositionally biased region" description="Polar residues" evidence="1">
    <location>
        <begin position="361"/>
        <end position="406"/>
    </location>
</feature>
<protein>
    <submittedName>
        <fullName evidence="2">Uncharacterized protein</fullName>
    </submittedName>
</protein>
<feature type="compositionally biased region" description="Low complexity" evidence="1">
    <location>
        <begin position="445"/>
        <end position="460"/>
    </location>
</feature>
<sequence length="685" mass="69237">MPMVTDTNVFNLSSYCDAQQSTYYSTYSATKLITTVVTSYQGFLGTGTQSTVVTSQSYETATITYTEPANDAYASGGAKPPCCSTCLFSVGTIQFYWWPDLATATAGSISTAVNNGEPPVTAVAPNGFTFTSPSVYMAFSSIYARNRCSTVGDAWYNTTIGFHPNEITTVNAYTTTYTSLLTHTEDGSTEVEQVTARGYRPPPSPLHYSDLAKNCSSMPGYVYFPDDPQNDLVGTSEQDPCHPILQLPDSLISMQPEWANNNCKALPGFGAYDPPQALTAAAVEDKPTLPTPAPGSTGSSGSAPATTTFTAQPDNTPTSSADTSSAAPPPETTRTNGGQSSSSTPTVAPSPVVESSASALQPAQSESATLASPGIQSSATELQTPSATTDNGGQLPTPNVPQVESSQTAIIAPQPVGSDTATQIVGQAPATPSPVAQETTAANGQVSVVTQVQQQPEQTSDGAAGSSSVIPAQNGGASQQTQAAVIAVGSQTLTADASSNFVVNGQTISANGATVTIDNTPVALLAGGQTAVVGGSTTLVAAVTPAASNAAPITVGNNVLKANTEGGYVVAPGTTLSLGGSSVTIDNTAYALKTNDAGETMLVAGAAATSTSSTNIGNYILSGISGQNSTSSSSTKSSTVKSSSKTSGSQSTSAGPSVAIQTAGAVTIRNSSALMLCLLVLLAMI</sequence>
<comment type="caution">
    <text evidence="2">The sequence shown here is derived from an EMBL/GenBank/DDBJ whole genome shotgun (WGS) entry which is preliminary data.</text>
</comment>
<feature type="region of interest" description="Disordered" evidence="1">
    <location>
        <begin position="428"/>
        <end position="475"/>
    </location>
</feature>
<proteinExistence type="predicted"/>
<dbReference type="Proteomes" id="UP001305779">
    <property type="component" value="Unassembled WGS sequence"/>
</dbReference>
<feature type="compositionally biased region" description="Polar residues" evidence="1">
    <location>
        <begin position="434"/>
        <end position="444"/>
    </location>
</feature>
<feature type="compositionally biased region" description="Low complexity" evidence="1">
    <location>
        <begin position="294"/>
        <end position="359"/>
    </location>
</feature>
<feature type="region of interest" description="Disordered" evidence="1">
    <location>
        <begin position="625"/>
        <end position="655"/>
    </location>
</feature>
<evidence type="ECO:0000313" key="3">
    <source>
        <dbReference type="Proteomes" id="UP001305779"/>
    </source>
</evidence>
<gene>
    <name evidence="2" type="ORF">PRZ48_000534</name>
</gene>
<feature type="compositionally biased region" description="Polar residues" evidence="1">
    <location>
        <begin position="465"/>
        <end position="475"/>
    </location>
</feature>
<reference evidence="2 3" key="1">
    <citation type="journal article" date="2023" name="G3 (Bethesda)">
        <title>A chromosome-level genome assembly of Zasmidium syzygii isolated from banana leaves.</title>
        <authorList>
            <person name="van Westerhoven A.C."/>
            <person name="Mehrabi R."/>
            <person name="Talebi R."/>
            <person name="Steentjes M.B.F."/>
            <person name="Corcolon B."/>
            <person name="Chong P.A."/>
            <person name="Kema G.H.J."/>
            <person name="Seidl M.F."/>
        </authorList>
    </citation>
    <scope>NUCLEOTIDE SEQUENCE [LARGE SCALE GENOMIC DNA]</scope>
    <source>
        <strain evidence="2 3">P124</strain>
    </source>
</reference>